<dbReference type="InterPro" id="IPR046947">
    <property type="entry name" value="LytR-like"/>
</dbReference>
<dbReference type="SMART" id="SM00448">
    <property type="entry name" value="REC"/>
    <property type="match status" value="1"/>
</dbReference>
<dbReference type="EMBL" id="BMIN01000020">
    <property type="protein sequence ID" value="GGD24272.1"/>
    <property type="molecule type" value="Genomic_DNA"/>
</dbReference>
<feature type="coiled-coil region" evidence="2">
    <location>
        <begin position="109"/>
        <end position="136"/>
    </location>
</feature>
<dbReference type="CDD" id="cd17536">
    <property type="entry name" value="REC_YesN-like"/>
    <property type="match status" value="1"/>
</dbReference>
<dbReference type="RefSeq" id="WP_188655677.1">
    <property type="nucleotide sequence ID" value="NZ_BMIN01000020.1"/>
</dbReference>
<dbReference type="InterPro" id="IPR011006">
    <property type="entry name" value="CheY-like_superfamily"/>
</dbReference>
<dbReference type="PANTHER" id="PTHR37299">
    <property type="entry name" value="TRANSCRIPTIONAL REGULATOR-RELATED"/>
    <property type="match status" value="1"/>
</dbReference>
<accession>A0ABQ1QFA4</accession>
<keyword evidence="6" id="KW-1185">Reference proteome</keyword>
<protein>
    <submittedName>
        <fullName evidence="5">Transcriptional regulatory protein NatR</fullName>
    </submittedName>
</protein>
<evidence type="ECO:0000259" key="4">
    <source>
        <dbReference type="PROSITE" id="PS50930"/>
    </source>
</evidence>
<dbReference type="PROSITE" id="PS50930">
    <property type="entry name" value="HTH_LYTTR"/>
    <property type="match status" value="1"/>
</dbReference>
<evidence type="ECO:0000256" key="1">
    <source>
        <dbReference type="PROSITE-ProRule" id="PRU00169"/>
    </source>
</evidence>
<evidence type="ECO:0000313" key="6">
    <source>
        <dbReference type="Proteomes" id="UP000642571"/>
    </source>
</evidence>
<feature type="domain" description="HTH LytTR-type" evidence="4">
    <location>
        <begin position="141"/>
        <end position="244"/>
    </location>
</feature>
<comment type="caution">
    <text evidence="5">The sequence shown here is derived from an EMBL/GenBank/DDBJ whole genome shotgun (WGS) entry which is preliminary data.</text>
</comment>
<dbReference type="Proteomes" id="UP000642571">
    <property type="component" value="Unassembled WGS sequence"/>
</dbReference>
<feature type="domain" description="Response regulatory" evidence="3">
    <location>
        <begin position="4"/>
        <end position="120"/>
    </location>
</feature>
<dbReference type="Pfam" id="PF04397">
    <property type="entry name" value="LytTR"/>
    <property type="match status" value="1"/>
</dbReference>
<reference evidence="6" key="1">
    <citation type="journal article" date="2019" name="Int. J. Syst. Evol. Microbiol.">
        <title>The Global Catalogue of Microorganisms (GCM) 10K type strain sequencing project: providing services to taxonomists for standard genome sequencing and annotation.</title>
        <authorList>
            <consortium name="The Broad Institute Genomics Platform"/>
            <consortium name="The Broad Institute Genome Sequencing Center for Infectious Disease"/>
            <person name="Wu L."/>
            <person name="Ma J."/>
        </authorList>
    </citation>
    <scope>NUCLEOTIDE SEQUENCE [LARGE SCALE GENOMIC DNA]</scope>
    <source>
        <strain evidence="6">CGMCC 1.15353</strain>
    </source>
</reference>
<feature type="modified residue" description="4-aspartylphosphate" evidence="1">
    <location>
        <position position="57"/>
    </location>
</feature>
<name>A0ABQ1QFA4_9BACI</name>
<dbReference type="Gene3D" id="3.40.50.2300">
    <property type="match status" value="1"/>
</dbReference>
<organism evidence="5 6">
    <name type="scientific">Pontibacillus salipaludis</name>
    <dbReference type="NCBI Taxonomy" id="1697394"/>
    <lineage>
        <taxon>Bacteria</taxon>
        <taxon>Bacillati</taxon>
        <taxon>Bacillota</taxon>
        <taxon>Bacilli</taxon>
        <taxon>Bacillales</taxon>
        <taxon>Bacillaceae</taxon>
        <taxon>Pontibacillus</taxon>
    </lineage>
</organism>
<dbReference type="SUPFAM" id="SSF52172">
    <property type="entry name" value="CheY-like"/>
    <property type="match status" value="1"/>
</dbReference>
<keyword evidence="1" id="KW-0597">Phosphoprotein</keyword>
<dbReference type="Gene3D" id="2.40.50.1020">
    <property type="entry name" value="LytTr DNA-binding domain"/>
    <property type="match status" value="1"/>
</dbReference>
<dbReference type="PROSITE" id="PS50110">
    <property type="entry name" value="RESPONSE_REGULATORY"/>
    <property type="match status" value="1"/>
</dbReference>
<proteinExistence type="predicted"/>
<dbReference type="InterPro" id="IPR001789">
    <property type="entry name" value="Sig_transdc_resp-reg_receiver"/>
</dbReference>
<evidence type="ECO:0000259" key="3">
    <source>
        <dbReference type="PROSITE" id="PS50110"/>
    </source>
</evidence>
<gene>
    <name evidence="5" type="primary">natR</name>
    <name evidence="5" type="ORF">GCM10011389_35110</name>
</gene>
<dbReference type="InterPro" id="IPR007492">
    <property type="entry name" value="LytTR_DNA-bd_dom"/>
</dbReference>
<dbReference type="Pfam" id="PF00072">
    <property type="entry name" value="Response_reg"/>
    <property type="match status" value="1"/>
</dbReference>
<dbReference type="PANTHER" id="PTHR37299:SF1">
    <property type="entry name" value="STAGE 0 SPORULATION PROTEIN A HOMOLOG"/>
    <property type="match status" value="1"/>
</dbReference>
<keyword evidence="2" id="KW-0175">Coiled coil</keyword>
<sequence>MKYRVLIADDQDASRKLLRQMVEKVAGDAFEIIDEATDGEQLVEKVILSEPDLVLCDIEMPKQKGNEAIRACKEINADLQFIFTTAYDTFAVEAFNLNAVDYVMKPIQINRLLLSLERAKKVLRQLNTENQETKLKEYQRIPVRFNRSLYYVQVDDILFIEKSDRKAVIHTSYEQYSSPETLEYFMEYLDDKFVQSHRSFIINLERISRIQTSGKSYLVFFHGYEEPAQISKQNIQRIQHMMNDFL</sequence>
<dbReference type="SMART" id="SM00850">
    <property type="entry name" value="LytTR"/>
    <property type="match status" value="1"/>
</dbReference>
<evidence type="ECO:0000256" key="2">
    <source>
        <dbReference type="SAM" id="Coils"/>
    </source>
</evidence>
<evidence type="ECO:0000313" key="5">
    <source>
        <dbReference type="EMBL" id="GGD24272.1"/>
    </source>
</evidence>